<gene>
    <name evidence="6" type="ORF">SAMN02745191_0061</name>
</gene>
<proteinExistence type="inferred from homology"/>
<name>A0A1T4QL88_9FIRM</name>
<dbReference type="PANTHER" id="PTHR43335">
    <property type="entry name" value="ABC TRANSPORTER, ATP-BINDING PROTEIN"/>
    <property type="match status" value="1"/>
</dbReference>
<dbReference type="SMART" id="SM00382">
    <property type="entry name" value="AAA"/>
    <property type="match status" value="1"/>
</dbReference>
<dbReference type="CDD" id="cd03268">
    <property type="entry name" value="ABC_BcrA_bacitracin_resist"/>
    <property type="match status" value="1"/>
</dbReference>
<evidence type="ECO:0000259" key="5">
    <source>
        <dbReference type="PROSITE" id="PS50893"/>
    </source>
</evidence>
<evidence type="ECO:0000256" key="4">
    <source>
        <dbReference type="ARBA" id="ARBA00022840"/>
    </source>
</evidence>
<dbReference type="Proteomes" id="UP000243297">
    <property type="component" value="Unassembled WGS sequence"/>
</dbReference>
<evidence type="ECO:0000256" key="2">
    <source>
        <dbReference type="ARBA" id="ARBA00022448"/>
    </source>
</evidence>
<dbReference type="Pfam" id="PF00005">
    <property type="entry name" value="ABC_tran"/>
    <property type="match status" value="1"/>
</dbReference>
<dbReference type="OrthoDB" id="9801987at2"/>
<dbReference type="STRING" id="118967.SAMN02745191_0061"/>
<keyword evidence="2" id="KW-0813">Transport</keyword>
<dbReference type="InterPro" id="IPR017871">
    <property type="entry name" value="ABC_transporter-like_CS"/>
</dbReference>
<dbReference type="PANTHER" id="PTHR43335:SF4">
    <property type="entry name" value="ABC TRANSPORTER, ATP-BINDING PROTEIN"/>
    <property type="match status" value="1"/>
</dbReference>
<dbReference type="RefSeq" id="WP_078712873.1">
    <property type="nucleotide sequence ID" value="NZ_FUWY01000011.1"/>
</dbReference>
<comment type="similarity">
    <text evidence="1">Belongs to the ABC transporter superfamily.</text>
</comment>
<evidence type="ECO:0000313" key="6">
    <source>
        <dbReference type="EMBL" id="SKA04446.1"/>
    </source>
</evidence>
<dbReference type="PROSITE" id="PS50893">
    <property type="entry name" value="ABC_TRANSPORTER_2"/>
    <property type="match status" value="1"/>
</dbReference>
<keyword evidence="4 6" id="KW-0067">ATP-binding</keyword>
<organism evidence="6 7">
    <name type="scientific">Anaerorhabdus furcosa</name>
    <dbReference type="NCBI Taxonomy" id="118967"/>
    <lineage>
        <taxon>Bacteria</taxon>
        <taxon>Bacillati</taxon>
        <taxon>Bacillota</taxon>
        <taxon>Erysipelotrichia</taxon>
        <taxon>Erysipelotrichales</taxon>
        <taxon>Erysipelotrichaceae</taxon>
        <taxon>Anaerorhabdus</taxon>
    </lineage>
</organism>
<dbReference type="GO" id="GO:0005524">
    <property type="term" value="F:ATP binding"/>
    <property type="evidence" value="ECO:0007669"/>
    <property type="project" value="UniProtKB-KW"/>
</dbReference>
<accession>A0A1T4QL88</accession>
<dbReference type="InterPro" id="IPR003439">
    <property type="entry name" value="ABC_transporter-like_ATP-bd"/>
</dbReference>
<protein>
    <submittedName>
        <fullName evidence="6">ABC-2 type transport system ATP-binding protein</fullName>
    </submittedName>
</protein>
<evidence type="ECO:0000256" key="1">
    <source>
        <dbReference type="ARBA" id="ARBA00005417"/>
    </source>
</evidence>
<evidence type="ECO:0000313" key="7">
    <source>
        <dbReference type="Proteomes" id="UP000243297"/>
    </source>
</evidence>
<dbReference type="InterPro" id="IPR003593">
    <property type="entry name" value="AAA+_ATPase"/>
</dbReference>
<keyword evidence="3" id="KW-0547">Nucleotide-binding</keyword>
<feature type="domain" description="ABC transporter" evidence="5">
    <location>
        <begin position="5"/>
        <end position="232"/>
    </location>
</feature>
<dbReference type="SUPFAM" id="SSF52540">
    <property type="entry name" value="P-loop containing nucleoside triphosphate hydrolases"/>
    <property type="match status" value="1"/>
</dbReference>
<dbReference type="Gene3D" id="3.40.50.300">
    <property type="entry name" value="P-loop containing nucleotide triphosphate hydrolases"/>
    <property type="match status" value="1"/>
</dbReference>
<dbReference type="EMBL" id="FUWY01000011">
    <property type="protein sequence ID" value="SKA04446.1"/>
    <property type="molecule type" value="Genomic_DNA"/>
</dbReference>
<evidence type="ECO:0000256" key="3">
    <source>
        <dbReference type="ARBA" id="ARBA00022741"/>
    </source>
</evidence>
<sequence length="254" mass="28124">MEYMITTKELTKKYKHFTAVNDISLHIRKGSIYGFLGPNGAGKSTTMKMLLGLTAPTNGKFSIDGKTFPNDRISILKEVGSFIESPSFYPNLTGRENLDIIRRILELPQSAVDESLELVGLTEFSNRLAKKYSLGMKQRLGLAGALLGKPPILILDEPTNGLDPSGIHEIRNLIKSLPAIYDCTVLISSHMLSEIELIADDIGILNHGRLLFEGSLDELRQTALEVGFATDNLEDMFLSMIGKDNKSRKQRAKL</sequence>
<reference evidence="7" key="1">
    <citation type="submission" date="2017-02" db="EMBL/GenBank/DDBJ databases">
        <authorList>
            <person name="Varghese N."/>
            <person name="Submissions S."/>
        </authorList>
    </citation>
    <scope>NUCLEOTIDE SEQUENCE [LARGE SCALE GENOMIC DNA]</scope>
    <source>
        <strain evidence="7">ATCC 25662</strain>
    </source>
</reference>
<dbReference type="PROSITE" id="PS00211">
    <property type="entry name" value="ABC_TRANSPORTER_1"/>
    <property type="match status" value="1"/>
</dbReference>
<dbReference type="GO" id="GO:0016887">
    <property type="term" value="F:ATP hydrolysis activity"/>
    <property type="evidence" value="ECO:0007669"/>
    <property type="project" value="InterPro"/>
</dbReference>
<dbReference type="AlphaFoldDB" id="A0A1T4QL88"/>
<dbReference type="InterPro" id="IPR027417">
    <property type="entry name" value="P-loop_NTPase"/>
</dbReference>
<keyword evidence="7" id="KW-1185">Reference proteome</keyword>